<dbReference type="Proteomes" id="UP000887577">
    <property type="component" value="Unplaced"/>
</dbReference>
<keyword evidence="1" id="KW-0812">Transmembrane</keyword>
<keyword evidence="2" id="KW-1185">Reference proteome</keyword>
<accession>A0A914XSP6</accession>
<organism evidence="2 3">
    <name type="scientific">Panagrolaimus superbus</name>
    <dbReference type="NCBI Taxonomy" id="310955"/>
    <lineage>
        <taxon>Eukaryota</taxon>
        <taxon>Metazoa</taxon>
        <taxon>Ecdysozoa</taxon>
        <taxon>Nematoda</taxon>
        <taxon>Chromadorea</taxon>
        <taxon>Rhabditida</taxon>
        <taxon>Tylenchina</taxon>
        <taxon>Panagrolaimomorpha</taxon>
        <taxon>Panagrolaimoidea</taxon>
        <taxon>Panagrolaimidae</taxon>
        <taxon>Panagrolaimus</taxon>
    </lineage>
</organism>
<evidence type="ECO:0000256" key="1">
    <source>
        <dbReference type="SAM" id="Phobius"/>
    </source>
</evidence>
<dbReference type="AlphaFoldDB" id="A0A914XSP6"/>
<feature type="transmembrane region" description="Helical" evidence="1">
    <location>
        <begin position="286"/>
        <end position="305"/>
    </location>
</feature>
<reference evidence="3" key="1">
    <citation type="submission" date="2022-11" db="UniProtKB">
        <authorList>
            <consortium name="WormBaseParasite"/>
        </authorList>
    </citation>
    <scope>IDENTIFICATION</scope>
</reference>
<sequence>MRPHRGRRRILLSKNNSFQSDHVTPTTATTITTASHCPQLPYYNNSSKICLNFSKKYYYSFAHVIFGVLLLVINFSSCSCRGLNNPNSDRPDFVCNNDGSHKCVCNRFSGNLDKEVTECTQFLGVPSVPAIKIILHKVNLEAHLHTNETYQQYFRRRIANLISQFCERQAHECPGTPLRIPKVETETTTKLFLDDEYEPPITQDNVVILRVNFLDHDQTELYFVVTKDSRVQILSQDTLMEPSKIKLILSAQIGPLSRVLGGVHIHELELGEVHRIATLDNDNSKAIKIIIVIAVILGIIYIIAINKCLK</sequence>
<evidence type="ECO:0000313" key="3">
    <source>
        <dbReference type="WBParaSite" id="PSU_v2.g110.t1"/>
    </source>
</evidence>
<name>A0A914XSP6_9BILA</name>
<protein>
    <submittedName>
        <fullName evidence="3">Uncharacterized protein</fullName>
    </submittedName>
</protein>
<keyword evidence="1" id="KW-0472">Membrane</keyword>
<keyword evidence="1" id="KW-1133">Transmembrane helix</keyword>
<dbReference type="WBParaSite" id="PSU_v2.g110.t1">
    <property type="protein sequence ID" value="PSU_v2.g110.t1"/>
    <property type="gene ID" value="PSU_v2.g110"/>
</dbReference>
<feature type="transmembrane region" description="Helical" evidence="1">
    <location>
        <begin position="57"/>
        <end position="76"/>
    </location>
</feature>
<evidence type="ECO:0000313" key="2">
    <source>
        <dbReference type="Proteomes" id="UP000887577"/>
    </source>
</evidence>
<proteinExistence type="predicted"/>